<dbReference type="AlphaFoldDB" id="A0AAI8C6R1"/>
<evidence type="ECO:0000313" key="1">
    <source>
        <dbReference type="EMBL" id="ALU27132.1"/>
    </source>
</evidence>
<gene>
    <name evidence="1" type="ORF">AS202_13625</name>
</gene>
<accession>A0AAI8C6R1</accession>
<sequence length="280" mass="31179">MSRDKDESVFSKVSGFFGNKEKKEEVFEAKVDKEGIFEGIKNIFFGEKKEEIIDIEAFEVVASDMEIIITERSINTEGKLIELKSTGTVENLEEKGLLDKLSDTASVTVGAVRDTVSIAVSTVVNTASESWDFTTEKLGVAKQATIEFSSSTADSLVHFTKEVGRRYDEIEISPKFYSLINTMDLVLVISSLQLLVEKQRKGSKEFIALSAVIGLLILLERSKEGMKKEMGFVEVNEELSHDLSSLLKSVTFKDMVETAEPILLIIPNGNYILLILKLFV</sequence>
<organism evidence="1 2">
    <name type="scientific">Myroides odoratimimus</name>
    <dbReference type="NCBI Taxonomy" id="76832"/>
    <lineage>
        <taxon>Bacteria</taxon>
        <taxon>Pseudomonadati</taxon>
        <taxon>Bacteroidota</taxon>
        <taxon>Flavobacteriia</taxon>
        <taxon>Flavobacteriales</taxon>
        <taxon>Flavobacteriaceae</taxon>
        <taxon>Myroides</taxon>
    </lineage>
</organism>
<protein>
    <submittedName>
        <fullName evidence="1">Uncharacterized protein</fullName>
    </submittedName>
</protein>
<dbReference type="Proteomes" id="UP000069030">
    <property type="component" value="Chromosome"/>
</dbReference>
<proteinExistence type="predicted"/>
<reference evidence="1 2" key="1">
    <citation type="journal article" date="2016" name="J. Zhejiang Univ. Sci. B">
        <title>Antibiotic resistance mechanisms of Myroides sp.</title>
        <authorList>
            <person name="Hu S."/>
            <person name="Yuan S."/>
            <person name="Qu H."/>
            <person name="Jiang T."/>
            <person name="Zhou Y."/>
            <person name="Wang M."/>
            <person name="Ming D."/>
        </authorList>
    </citation>
    <scope>NUCLEOTIDE SEQUENCE [LARGE SCALE GENOMIC DNA]</scope>
    <source>
        <strain evidence="1 2">PR63039</strain>
    </source>
</reference>
<dbReference type="GeneID" id="66975761"/>
<dbReference type="KEGG" id="mod:AS202_13625"/>
<name>A0AAI8C6R1_9FLAO</name>
<dbReference type="EMBL" id="CP013690">
    <property type="protein sequence ID" value="ALU27132.1"/>
    <property type="molecule type" value="Genomic_DNA"/>
</dbReference>
<dbReference type="RefSeq" id="WP_006265192.1">
    <property type="nucleotide sequence ID" value="NZ_CP013690.1"/>
</dbReference>
<evidence type="ECO:0000313" key="2">
    <source>
        <dbReference type="Proteomes" id="UP000069030"/>
    </source>
</evidence>